<dbReference type="GO" id="GO:0008675">
    <property type="term" value="F:2-dehydro-3-deoxy-phosphogluconate aldolase activity"/>
    <property type="evidence" value="ECO:0007669"/>
    <property type="project" value="UniProtKB-EC"/>
</dbReference>
<dbReference type="NCBIfam" id="TIGR01182">
    <property type="entry name" value="eda"/>
    <property type="match status" value="1"/>
</dbReference>
<dbReference type="PROSITE" id="PS00160">
    <property type="entry name" value="ALDOLASE_KDPG_KHG_2"/>
    <property type="match status" value="1"/>
</dbReference>
<comment type="similarity">
    <text evidence="3">Belongs to the KHG/KDPG aldolase family.</text>
</comment>
<dbReference type="InterPro" id="IPR013785">
    <property type="entry name" value="Aldolase_TIM"/>
</dbReference>
<organism evidence="9 10">
    <name type="scientific">Microvirga vignae</name>
    <dbReference type="NCBI Taxonomy" id="1225564"/>
    <lineage>
        <taxon>Bacteria</taxon>
        <taxon>Pseudomonadati</taxon>
        <taxon>Pseudomonadota</taxon>
        <taxon>Alphaproteobacteria</taxon>
        <taxon>Hyphomicrobiales</taxon>
        <taxon>Methylobacteriaceae</taxon>
        <taxon>Microvirga</taxon>
    </lineage>
</organism>
<dbReference type="STRING" id="1225564.AA309_30520"/>
<dbReference type="EC" id="4.1.2.14" evidence="5"/>
<dbReference type="Pfam" id="PF01081">
    <property type="entry name" value="Aldolase"/>
    <property type="match status" value="1"/>
</dbReference>
<proteinExistence type="inferred from homology"/>
<dbReference type="CDD" id="cd00452">
    <property type="entry name" value="KDPG_aldolase"/>
    <property type="match status" value="1"/>
</dbReference>
<dbReference type="InterPro" id="IPR031338">
    <property type="entry name" value="KDPG/KHG_AS_2"/>
</dbReference>
<dbReference type="Proteomes" id="UP000035489">
    <property type="component" value="Unassembled WGS sequence"/>
</dbReference>
<dbReference type="PANTHER" id="PTHR30246:SF1">
    <property type="entry name" value="2-DEHYDRO-3-DEOXY-6-PHOSPHOGALACTONATE ALDOLASE-RELATED"/>
    <property type="match status" value="1"/>
</dbReference>
<evidence type="ECO:0000256" key="7">
    <source>
        <dbReference type="ARBA" id="ARBA00023270"/>
    </source>
</evidence>
<keyword evidence="6 9" id="KW-0456">Lyase</keyword>
<keyword evidence="7" id="KW-0704">Schiff base</keyword>
<evidence type="ECO:0000256" key="5">
    <source>
        <dbReference type="ARBA" id="ARBA00013063"/>
    </source>
</evidence>
<protein>
    <recommendedName>
        <fullName evidence="5">2-dehydro-3-deoxy-phosphogluconate aldolase</fullName>
        <ecNumber evidence="5">4.1.2.14</ecNumber>
    </recommendedName>
</protein>
<dbReference type="Gene3D" id="3.20.20.70">
    <property type="entry name" value="Aldolase class I"/>
    <property type="match status" value="1"/>
</dbReference>
<dbReference type="AlphaFoldDB" id="A0A0H1R3H3"/>
<comment type="subunit">
    <text evidence="4">Homotrimer.</text>
</comment>
<evidence type="ECO:0000256" key="8">
    <source>
        <dbReference type="ARBA" id="ARBA00023277"/>
    </source>
</evidence>
<dbReference type="PROSITE" id="PS00159">
    <property type="entry name" value="ALDOLASE_KDPG_KHG_1"/>
    <property type="match status" value="1"/>
</dbReference>
<evidence type="ECO:0000313" key="9">
    <source>
        <dbReference type="EMBL" id="KLK89599.1"/>
    </source>
</evidence>
<gene>
    <name evidence="9" type="ORF">AA309_30520</name>
</gene>
<dbReference type="PANTHER" id="PTHR30246">
    <property type="entry name" value="2-KETO-3-DEOXY-6-PHOSPHOGLUCONATE ALDOLASE"/>
    <property type="match status" value="1"/>
</dbReference>
<dbReference type="NCBIfam" id="NF004325">
    <property type="entry name" value="PRK05718.1"/>
    <property type="match status" value="1"/>
</dbReference>
<dbReference type="SUPFAM" id="SSF51569">
    <property type="entry name" value="Aldolase"/>
    <property type="match status" value="1"/>
</dbReference>
<keyword evidence="10" id="KW-1185">Reference proteome</keyword>
<evidence type="ECO:0000256" key="4">
    <source>
        <dbReference type="ARBA" id="ARBA00011233"/>
    </source>
</evidence>
<evidence type="ECO:0000256" key="3">
    <source>
        <dbReference type="ARBA" id="ARBA00006906"/>
    </source>
</evidence>
<evidence type="ECO:0000256" key="6">
    <source>
        <dbReference type="ARBA" id="ARBA00023239"/>
    </source>
</evidence>
<sequence length="214" mass="21970">MALVSHTDVLRDQLRLAPVIPVVTVDDARISIDLAHTLVRAGLPVIEITLRTSAALDAISAIAKAVPEAVVAAGTVLAGSQIREVADAGAKFIVTPGTPVKLAEDLREAPIPVMPGCSTVSEAMTLADMGFSYLKFFPAAASGGAAWLKSVNGPLPNLMFCPTGGIDRTSAPSYLSLPNVVCVGGTWITPAEAMKKGDLAAIERLAADAASLQG</sequence>
<dbReference type="EMBL" id="LCYG01000136">
    <property type="protein sequence ID" value="KLK89599.1"/>
    <property type="molecule type" value="Genomic_DNA"/>
</dbReference>
<keyword evidence="8" id="KW-0119">Carbohydrate metabolism</keyword>
<evidence type="ECO:0000256" key="1">
    <source>
        <dbReference type="ARBA" id="ARBA00000654"/>
    </source>
</evidence>
<accession>A0A0H1R3H3</accession>
<comment type="catalytic activity">
    <reaction evidence="1">
        <text>2-dehydro-3-deoxy-6-phospho-D-gluconate = D-glyceraldehyde 3-phosphate + pyruvate</text>
        <dbReference type="Rhea" id="RHEA:17089"/>
        <dbReference type="ChEBI" id="CHEBI:15361"/>
        <dbReference type="ChEBI" id="CHEBI:57569"/>
        <dbReference type="ChEBI" id="CHEBI:59776"/>
        <dbReference type="EC" id="4.1.2.14"/>
    </reaction>
</comment>
<comment type="pathway">
    <text evidence="2">Carbohydrate acid metabolism; 2-dehydro-3-deoxy-D-gluconate degradation; D-glyceraldehyde 3-phosphate and pyruvate from 2-dehydro-3-deoxy-D-gluconate: step 2/2.</text>
</comment>
<evidence type="ECO:0000256" key="2">
    <source>
        <dbReference type="ARBA" id="ARBA00004736"/>
    </source>
</evidence>
<name>A0A0H1R3H3_9HYPH</name>
<dbReference type="PATRIC" id="fig|1225564.3.peg.877"/>
<comment type="caution">
    <text evidence="9">The sequence shown here is derived from an EMBL/GenBank/DDBJ whole genome shotgun (WGS) entry which is preliminary data.</text>
</comment>
<evidence type="ECO:0000313" key="10">
    <source>
        <dbReference type="Proteomes" id="UP000035489"/>
    </source>
</evidence>
<dbReference type="InterPro" id="IPR000887">
    <property type="entry name" value="Aldlse_KDPG_KHG"/>
</dbReference>
<reference evidence="9 10" key="1">
    <citation type="submission" date="2015-05" db="EMBL/GenBank/DDBJ databases">
        <title>Draft genome sequence of Microvirga vignae strain BR3299, a novel nitrogen fixing bacteria isolated from Brazil semi-aired region.</title>
        <authorList>
            <person name="Zilli J.E."/>
            <person name="Passos S.R."/>
            <person name="Leite J."/>
            <person name="Baldani J.I."/>
            <person name="Xavier G.R."/>
            <person name="Rumjaneck N.G."/>
            <person name="Simoes-Araujo J.L."/>
        </authorList>
    </citation>
    <scope>NUCLEOTIDE SEQUENCE [LARGE SCALE GENOMIC DNA]</scope>
    <source>
        <strain evidence="9 10">BR3299</strain>
    </source>
</reference>
<dbReference type="InterPro" id="IPR031337">
    <property type="entry name" value="KDPG/KHG_AS_1"/>
</dbReference>